<keyword evidence="3" id="KW-1185">Reference proteome</keyword>
<comment type="caution">
    <text evidence="2">The sequence shown here is derived from an EMBL/GenBank/DDBJ whole genome shotgun (WGS) entry which is preliminary data.</text>
</comment>
<dbReference type="SUPFAM" id="SSF50494">
    <property type="entry name" value="Trypsin-like serine proteases"/>
    <property type="match status" value="1"/>
</dbReference>
<dbReference type="GO" id="GO:0004252">
    <property type="term" value="F:serine-type endopeptidase activity"/>
    <property type="evidence" value="ECO:0007669"/>
    <property type="project" value="InterPro"/>
</dbReference>
<dbReference type="InterPro" id="IPR009003">
    <property type="entry name" value="Peptidase_S1_PA"/>
</dbReference>
<organism evidence="2 3">
    <name type="scientific">Cylicocyclus nassatus</name>
    <name type="common">Nematode worm</name>
    <dbReference type="NCBI Taxonomy" id="53992"/>
    <lineage>
        <taxon>Eukaryota</taxon>
        <taxon>Metazoa</taxon>
        <taxon>Ecdysozoa</taxon>
        <taxon>Nematoda</taxon>
        <taxon>Chromadorea</taxon>
        <taxon>Rhabditida</taxon>
        <taxon>Rhabditina</taxon>
        <taxon>Rhabditomorpha</taxon>
        <taxon>Strongyloidea</taxon>
        <taxon>Strongylidae</taxon>
        <taxon>Cylicocyclus</taxon>
    </lineage>
</organism>
<dbReference type="InterPro" id="IPR001254">
    <property type="entry name" value="Trypsin_dom"/>
</dbReference>
<accession>A0AA36MH27</accession>
<name>A0AA36MH27_CYLNA</name>
<reference evidence="2" key="1">
    <citation type="submission" date="2023-07" db="EMBL/GenBank/DDBJ databases">
        <authorList>
            <consortium name="CYATHOMIX"/>
        </authorList>
    </citation>
    <scope>NUCLEOTIDE SEQUENCE</scope>
    <source>
        <strain evidence="2">N/A</strain>
    </source>
</reference>
<proteinExistence type="predicted"/>
<gene>
    <name evidence="2" type="ORF">CYNAS_LOCUS21843</name>
</gene>
<dbReference type="Proteomes" id="UP001176961">
    <property type="component" value="Unassembled WGS sequence"/>
</dbReference>
<evidence type="ECO:0000259" key="1">
    <source>
        <dbReference type="Pfam" id="PF00089"/>
    </source>
</evidence>
<dbReference type="Gene3D" id="2.40.10.10">
    <property type="entry name" value="Trypsin-like serine proteases"/>
    <property type="match status" value="1"/>
</dbReference>
<dbReference type="InterPro" id="IPR043504">
    <property type="entry name" value="Peptidase_S1_PA_chymotrypsin"/>
</dbReference>
<protein>
    <recommendedName>
        <fullName evidence="1">Peptidase S1 domain-containing protein</fullName>
    </recommendedName>
</protein>
<dbReference type="Pfam" id="PF00089">
    <property type="entry name" value="Trypsin"/>
    <property type="match status" value="1"/>
</dbReference>
<dbReference type="AlphaFoldDB" id="A0AA36MH27"/>
<dbReference type="EMBL" id="CATQJL010000326">
    <property type="protein sequence ID" value="CAJ0609860.1"/>
    <property type="molecule type" value="Genomic_DNA"/>
</dbReference>
<feature type="domain" description="Peptidase S1" evidence="1">
    <location>
        <begin position="49"/>
        <end position="111"/>
    </location>
</feature>
<sequence length="176" mass="19650">MNSEDPSDFKVRPIITTSPVTSDHHLGDFSHGQQVVALRYHTVDQLLQQIQTKTFAKGIFAGDCGGPLFQVNQEGRHILVGINSAIDETSIEHHQNMVNYFTDVRANLDWICKHSGALFSHFFKSSANSAEMISNKKRFEDIVMKAACNEELQPDVNTLKQGEDYCAFDGTTISES</sequence>
<evidence type="ECO:0000313" key="2">
    <source>
        <dbReference type="EMBL" id="CAJ0609860.1"/>
    </source>
</evidence>
<dbReference type="GO" id="GO:0006508">
    <property type="term" value="P:proteolysis"/>
    <property type="evidence" value="ECO:0007669"/>
    <property type="project" value="InterPro"/>
</dbReference>
<evidence type="ECO:0000313" key="3">
    <source>
        <dbReference type="Proteomes" id="UP001176961"/>
    </source>
</evidence>